<dbReference type="PROSITE" id="PS50238">
    <property type="entry name" value="RHOGAP"/>
    <property type="match status" value="1"/>
</dbReference>
<dbReference type="SUPFAM" id="SSF48350">
    <property type="entry name" value="GTPase activation domain, GAP"/>
    <property type="match status" value="1"/>
</dbReference>
<dbReference type="Pfam" id="PF13716">
    <property type="entry name" value="CRAL_TRIO_2"/>
    <property type="match status" value="1"/>
</dbReference>
<accession>A0ABP0FYH4</accession>
<comment type="caution">
    <text evidence="4">The sequence shown here is derived from an EMBL/GenBank/DDBJ whole genome shotgun (WGS) entry which is preliminary data.</text>
</comment>
<dbReference type="PROSITE" id="PS50191">
    <property type="entry name" value="CRAL_TRIO"/>
    <property type="match status" value="1"/>
</dbReference>
<evidence type="ECO:0000256" key="1">
    <source>
        <dbReference type="SAM" id="MobiDB-lite"/>
    </source>
</evidence>
<dbReference type="SMART" id="SM00516">
    <property type="entry name" value="SEC14"/>
    <property type="match status" value="1"/>
</dbReference>
<sequence>MASPSAPAEGILVDLAGDNNQPMLPSTKLEFLTQDEEDQKMANQLENEIRGEVQYDAGENQSIGAHGRNEASAKGAWYDSQAQAAAEFADVSKYGIIEVSGVDSTGRPVIVVSACRLPSNKQLDQKKFLRYLKFTLDKYVESDYSLIYLHYGLNSGNKPSFAWLREAYREFDRKYKKNLKSLYLVHPTTFIRILMNVFKPLISAKFGRKIKYVNYLHEMAGEVPLNQLPIPREVITHDAELTKRNSNESRPRDASDSAHPVQPLPTQQFGVSLQCLSENNPGYVVPKVMQETVAYLKEHGLDTEGLFRRSPSALAIKEIQSLYNEGKPVVFDDPHLAAVVLKSFLRKLPEPLLTYDLYEFILNITRIDAETRPRVMGTWLQKLPRENFITLKFLMNFLNTVASHSDVNKMTFQNLAVVFGPNLAWSTDQVASLVAMGPINTFVMLMLENHDQFFADDSEC</sequence>
<dbReference type="EMBL" id="CAWYQH010000097">
    <property type="protein sequence ID" value="CAK8683474.1"/>
    <property type="molecule type" value="Genomic_DNA"/>
</dbReference>
<dbReference type="PANTHER" id="PTHR45808">
    <property type="entry name" value="RHO GTPASE-ACTIVATING PROTEIN 68F"/>
    <property type="match status" value="1"/>
</dbReference>
<evidence type="ECO:0008006" key="6">
    <source>
        <dbReference type="Google" id="ProtNLM"/>
    </source>
</evidence>
<feature type="region of interest" description="Disordered" evidence="1">
    <location>
        <begin position="241"/>
        <end position="261"/>
    </location>
</feature>
<dbReference type="SMART" id="SM00324">
    <property type="entry name" value="RhoGAP"/>
    <property type="match status" value="1"/>
</dbReference>
<gene>
    <name evidence="4" type="ORF">CVLEPA_LOCUS14546</name>
</gene>
<name>A0ABP0FYH4_CLALP</name>
<feature type="compositionally biased region" description="Basic and acidic residues" evidence="1">
    <location>
        <begin position="241"/>
        <end position="256"/>
    </location>
</feature>
<dbReference type="Gene3D" id="1.10.555.10">
    <property type="entry name" value="Rho GTPase activation protein"/>
    <property type="match status" value="1"/>
</dbReference>
<dbReference type="Pfam" id="PF00620">
    <property type="entry name" value="RhoGAP"/>
    <property type="match status" value="1"/>
</dbReference>
<feature type="domain" description="Rho-GAP" evidence="3">
    <location>
        <begin position="271"/>
        <end position="454"/>
    </location>
</feature>
<dbReference type="InterPro" id="IPR001251">
    <property type="entry name" value="CRAL-TRIO_dom"/>
</dbReference>
<evidence type="ECO:0000259" key="2">
    <source>
        <dbReference type="PROSITE" id="PS50191"/>
    </source>
</evidence>
<feature type="domain" description="CRAL-TRIO" evidence="2">
    <location>
        <begin position="87"/>
        <end position="242"/>
    </location>
</feature>
<keyword evidence="5" id="KW-1185">Reference proteome</keyword>
<protein>
    <recommendedName>
        <fullName evidence="6">Rho GTPase-activating protein 1</fullName>
    </recommendedName>
</protein>
<dbReference type="PANTHER" id="PTHR45808:SF2">
    <property type="entry name" value="RHO GTPASE-ACTIVATING PROTEIN 68F"/>
    <property type="match status" value="1"/>
</dbReference>
<proteinExistence type="predicted"/>
<reference evidence="4 5" key="1">
    <citation type="submission" date="2024-02" db="EMBL/GenBank/DDBJ databases">
        <authorList>
            <person name="Daric V."/>
            <person name="Darras S."/>
        </authorList>
    </citation>
    <scope>NUCLEOTIDE SEQUENCE [LARGE SCALE GENOMIC DNA]</scope>
</reference>
<dbReference type="CDD" id="cd00170">
    <property type="entry name" value="SEC14"/>
    <property type="match status" value="1"/>
</dbReference>
<organism evidence="4 5">
    <name type="scientific">Clavelina lepadiformis</name>
    <name type="common">Light-bulb sea squirt</name>
    <name type="synonym">Ascidia lepadiformis</name>
    <dbReference type="NCBI Taxonomy" id="159417"/>
    <lineage>
        <taxon>Eukaryota</taxon>
        <taxon>Metazoa</taxon>
        <taxon>Chordata</taxon>
        <taxon>Tunicata</taxon>
        <taxon>Ascidiacea</taxon>
        <taxon>Aplousobranchia</taxon>
        <taxon>Clavelinidae</taxon>
        <taxon>Clavelina</taxon>
    </lineage>
</organism>
<evidence type="ECO:0000313" key="4">
    <source>
        <dbReference type="EMBL" id="CAK8683474.1"/>
    </source>
</evidence>
<dbReference type="Gene3D" id="3.40.525.10">
    <property type="entry name" value="CRAL-TRIO lipid binding domain"/>
    <property type="match status" value="1"/>
</dbReference>
<dbReference type="InterPro" id="IPR008936">
    <property type="entry name" value="Rho_GTPase_activation_prot"/>
</dbReference>
<dbReference type="Proteomes" id="UP001642483">
    <property type="component" value="Unassembled WGS sequence"/>
</dbReference>
<dbReference type="InterPro" id="IPR036865">
    <property type="entry name" value="CRAL-TRIO_dom_sf"/>
</dbReference>
<evidence type="ECO:0000313" key="5">
    <source>
        <dbReference type="Proteomes" id="UP001642483"/>
    </source>
</evidence>
<feature type="region of interest" description="Disordered" evidence="1">
    <location>
        <begin position="1"/>
        <end position="25"/>
    </location>
</feature>
<dbReference type="SUPFAM" id="SSF52087">
    <property type="entry name" value="CRAL/TRIO domain"/>
    <property type="match status" value="1"/>
</dbReference>
<dbReference type="InterPro" id="IPR000198">
    <property type="entry name" value="RhoGAP_dom"/>
</dbReference>
<evidence type="ECO:0000259" key="3">
    <source>
        <dbReference type="PROSITE" id="PS50238"/>
    </source>
</evidence>